<feature type="chain" id="PRO_5044797782" description="Glycine-rich protein" evidence="2">
    <location>
        <begin position="22"/>
        <end position="99"/>
    </location>
</feature>
<feature type="signal peptide" evidence="2">
    <location>
        <begin position="1"/>
        <end position="21"/>
    </location>
</feature>
<keyword evidence="2" id="KW-0732">Signal</keyword>
<evidence type="ECO:0000256" key="2">
    <source>
        <dbReference type="SAM" id="SignalP"/>
    </source>
</evidence>
<feature type="compositionally biased region" description="Gly residues" evidence="1">
    <location>
        <begin position="79"/>
        <end position="90"/>
    </location>
</feature>
<organism evidence="3 4">
    <name type="scientific">Cinchona calisaya</name>
    <dbReference type="NCBI Taxonomy" id="153742"/>
    <lineage>
        <taxon>Eukaryota</taxon>
        <taxon>Viridiplantae</taxon>
        <taxon>Streptophyta</taxon>
        <taxon>Embryophyta</taxon>
        <taxon>Tracheophyta</taxon>
        <taxon>Spermatophyta</taxon>
        <taxon>Magnoliopsida</taxon>
        <taxon>eudicotyledons</taxon>
        <taxon>Gunneridae</taxon>
        <taxon>Pentapetalae</taxon>
        <taxon>asterids</taxon>
        <taxon>lamiids</taxon>
        <taxon>Gentianales</taxon>
        <taxon>Rubiaceae</taxon>
        <taxon>Cinchonoideae</taxon>
        <taxon>Cinchoneae</taxon>
        <taxon>Cinchona</taxon>
    </lineage>
</organism>
<protein>
    <recommendedName>
        <fullName evidence="5">Glycine-rich protein</fullName>
    </recommendedName>
</protein>
<evidence type="ECO:0008006" key="5">
    <source>
        <dbReference type="Google" id="ProtNLM"/>
    </source>
</evidence>
<proteinExistence type="predicted"/>
<evidence type="ECO:0000256" key="1">
    <source>
        <dbReference type="SAM" id="MobiDB-lite"/>
    </source>
</evidence>
<gene>
    <name evidence="3" type="ORF">ACH5RR_006474</name>
</gene>
<accession>A0ABD3APG2</accession>
<dbReference type="AlphaFoldDB" id="A0ABD3APG2"/>
<comment type="caution">
    <text evidence="3">The sequence shown here is derived from an EMBL/GenBank/DDBJ whole genome shotgun (WGS) entry which is preliminary data.</text>
</comment>
<feature type="compositionally biased region" description="Low complexity" evidence="1">
    <location>
        <begin position="49"/>
        <end position="72"/>
    </location>
</feature>
<sequence>MIRSTALLVLGFLVLSVSVLSMVAEKSSKKESSCFWVLMGSGARVGPRTSLASGSGSKSSSSSSDLDGTVGSRADSNGKQGGILGLGYGSGYSEEINGK</sequence>
<dbReference type="Proteomes" id="UP001630127">
    <property type="component" value="Unassembled WGS sequence"/>
</dbReference>
<evidence type="ECO:0000313" key="3">
    <source>
        <dbReference type="EMBL" id="KAL3532953.1"/>
    </source>
</evidence>
<keyword evidence="4" id="KW-1185">Reference proteome</keyword>
<name>A0ABD3APG2_9GENT</name>
<feature type="region of interest" description="Disordered" evidence="1">
    <location>
        <begin position="44"/>
        <end position="99"/>
    </location>
</feature>
<reference evidence="3 4" key="1">
    <citation type="submission" date="2024-11" db="EMBL/GenBank/DDBJ databases">
        <title>A near-complete genome assembly of Cinchona calisaya.</title>
        <authorList>
            <person name="Lian D.C."/>
            <person name="Zhao X.W."/>
            <person name="Wei L."/>
        </authorList>
    </citation>
    <scope>NUCLEOTIDE SEQUENCE [LARGE SCALE GENOMIC DNA]</scope>
    <source>
        <tissue evidence="3">Nenye</tissue>
    </source>
</reference>
<evidence type="ECO:0000313" key="4">
    <source>
        <dbReference type="Proteomes" id="UP001630127"/>
    </source>
</evidence>
<dbReference type="EMBL" id="JBJUIK010000003">
    <property type="protein sequence ID" value="KAL3532953.1"/>
    <property type="molecule type" value="Genomic_DNA"/>
</dbReference>